<comment type="caution">
    <text evidence="2">The sequence shown here is derived from an EMBL/GenBank/DDBJ whole genome shotgun (WGS) entry which is preliminary data.</text>
</comment>
<name>A0A1R3JXZ9_COCAP</name>
<keyword evidence="1" id="KW-1133">Transmembrane helix</keyword>
<sequence length="225" mass="25093">MRHPPLRQLLWVSTFQSGKPDIYSGQTLPDSDSAALFLARPAPFAPFHTEPSSRANCTVATPFFALDLCLYSRKLANEVAYKKYCSWLNKSGKHMITFDWLNWQGKILRKKIITKRQIDIVTCHAWLSVAKISLQTSFPSEYTCLTLLQTDSGKKVPETILVQEEDPYSQNIVFVGCLGIGFACFLIASVACASSRRVHESMITGLACSCNIPEISTYVACTARL</sequence>
<keyword evidence="3" id="KW-1185">Reference proteome</keyword>
<dbReference type="Gramene" id="OMO99703">
    <property type="protein sequence ID" value="OMO99703"/>
    <property type="gene ID" value="CCACVL1_03678"/>
</dbReference>
<feature type="transmembrane region" description="Helical" evidence="1">
    <location>
        <begin position="172"/>
        <end position="193"/>
    </location>
</feature>
<proteinExistence type="predicted"/>
<evidence type="ECO:0000313" key="2">
    <source>
        <dbReference type="EMBL" id="OMO99703.1"/>
    </source>
</evidence>
<protein>
    <submittedName>
        <fullName evidence="2">Uncharacterized protein</fullName>
    </submittedName>
</protein>
<dbReference type="Proteomes" id="UP000188268">
    <property type="component" value="Unassembled WGS sequence"/>
</dbReference>
<dbReference type="AlphaFoldDB" id="A0A1R3JXZ9"/>
<evidence type="ECO:0000256" key="1">
    <source>
        <dbReference type="SAM" id="Phobius"/>
    </source>
</evidence>
<evidence type="ECO:0000313" key="3">
    <source>
        <dbReference type="Proteomes" id="UP000188268"/>
    </source>
</evidence>
<dbReference type="STRING" id="210143.A0A1R3JXZ9"/>
<dbReference type="OrthoDB" id="10598263at2759"/>
<gene>
    <name evidence="2" type="ORF">CCACVL1_03678</name>
</gene>
<reference evidence="2 3" key="1">
    <citation type="submission" date="2013-09" db="EMBL/GenBank/DDBJ databases">
        <title>Corchorus capsularis genome sequencing.</title>
        <authorList>
            <person name="Alam M."/>
            <person name="Haque M.S."/>
            <person name="Islam M.S."/>
            <person name="Emdad E.M."/>
            <person name="Islam M.M."/>
            <person name="Ahmed B."/>
            <person name="Halim A."/>
            <person name="Hossen Q.M.M."/>
            <person name="Hossain M.Z."/>
            <person name="Ahmed R."/>
            <person name="Khan M.M."/>
            <person name="Islam R."/>
            <person name="Rashid M.M."/>
            <person name="Khan S.A."/>
            <person name="Rahman M.S."/>
            <person name="Alam M."/>
        </authorList>
    </citation>
    <scope>NUCLEOTIDE SEQUENCE [LARGE SCALE GENOMIC DNA]</scope>
    <source>
        <strain evidence="3">cv. CVL-1</strain>
        <tissue evidence="2">Whole seedling</tissue>
    </source>
</reference>
<organism evidence="2 3">
    <name type="scientific">Corchorus capsularis</name>
    <name type="common">Jute</name>
    <dbReference type="NCBI Taxonomy" id="210143"/>
    <lineage>
        <taxon>Eukaryota</taxon>
        <taxon>Viridiplantae</taxon>
        <taxon>Streptophyta</taxon>
        <taxon>Embryophyta</taxon>
        <taxon>Tracheophyta</taxon>
        <taxon>Spermatophyta</taxon>
        <taxon>Magnoliopsida</taxon>
        <taxon>eudicotyledons</taxon>
        <taxon>Gunneridae</taxon>
        <taxon>Pentapetalae</taxon>
        <taxon>rosids</taxon>
        <taxon>malvids</taxon>
        <taxon>Malvales</taxon>
        <taxon>Malvaceae</taxon>
        <taxon>Grewioideae</taxon>
        <taxon>Apeibeae</taxon>
        <taxon>Corchorus</taxon>
    </lineage>
</organism>
<accession>A0A1R3JXZ9</accession>
<dbReference type="EMBL" id="AWWV01006810">
    <property type="protein sequence ID" value="OMO99703.1"/>
    <property type="molecule type" value="Genomic_DNA"/>
</dbReference>
<keyword evidence="1" id="KW-0472">Membrane</keyword>
<keyword evidence="1" id="KW-0812">Transmembrane</keyword>